<accession>A0A899FVL1</accession>
<gene>
    <name evidence="1" type="ORF">MERGE_001635</name>
</gene>
<dbReference type="AlphaFoldDB" id="A0A899FVL1"/>
<dbReference type="Pfam" id="PF17233">
    <property type="entry name" value="DUF5308"/>
    <property type="match status" value="1"/>
</dbReference>
<evidence type="ECO:0000313" key="2">
    <source>
        <dbReference type="Proteomes" id="UP000663699"/>
    </source>
</evidence>
<protein>
    <submittedName>
        <fullName evidence="1">Uncharacterized protein</fullName>
    </submittedName>
</protein>
<dbReference type="OrthoDB" id="5323663at2759"/>
<dbReference type="Proteomes" id="UP000663699">
    <property type="component" value="Chromosome 2"/>
</dbReference>
<organism evidence="1 2">
    <name type="scientific">Pneumocystis wakefieldiae</name>
    <dbReference type="NCBI Taxonomy" id="38082"/>
    <lineage>
        <taxon>Eukaryota</taxon>
        <taxon>Fungi</taxon>
        <taxon>Dikarya</taxon>
        <taxon>Ascomycota</taxon>
        <taxon>Taphrinomycotina</taxon>
        <taxon>Pneumocystomycetes</taxon>
        <taxon>Pneumocystaceae</taxon>
        <taxon>Pneumocystis</taxon>
    </lineage>
</organism>
<dbReference type="EMBL" id="CP054533">
    <property type="protein sequence ID" value="QSL64335.1"/>
    <property type="molecule type" value="Genomic_DNA"/>
</dbReference>
<reference evidence="1" key="1">
    <citation type="submission" date="2020-06" db="EMBL/GenBank/DDBJ databases">
        <title>Genomes of multiple members of Pneumocystis genus reveal paths to human pathogen Pneumocystis jirovecii.</title>
        <authorList>
            <person name="Cisse O.H."/>
            <person name="Ma L."/>
            <person name="Dekker J."/>
            <person name="Khil P."/>
            <person name="Jo J."/>
            <person name="Brenchley J."/>
            <person name="Blair R."/>
            <person name="Pahar B."/>
            <person name="Chabe M."/>
            <person name="Van Rompay K.A."/>
            <person name="Keesler R."/>
            <person name="Sukura A."/>
            <person name="Hirsch V."/>
            <person name="Kutty G."/>
            <person name="Liu Y."/>
            <person name="Peng L."/>
            <person name="Chen J."/>
            <person name="Song J."/>
            <person name="Weissenbacher-Lang C."/>
            <person name="Xu J."/>
            <person name="Upham N.S."/>
            <person name="Stajich J.E."/>
            <person name="Cuomo C.A."/>
            <person name="Cushion M.T."/>
            <person name="Kovacs J.A."/>
        </authorList>
    </citation>
    <scope>NUCLEOTIDE SEQUENCE</scope>
    <source>
        <strain evidence="1">2A</strain>
    </source>
</reference>
<sequence>MSATVKEKNESSSNLLSLQAYFERIPSIINVPSTSIFHLTNYGAVPIFTTCTSTAQFKNFTSLTSLFCQVYEMISRLHLGNPKRVIGSYFSLEDPYVGAEFVQVSCTDDRISERETVNSMDGNKGPTEISNVKLPLIASVVGVKGTMSSIIGISKEIEKVAQIVIRNWH</sequence>
<proteinExistence type="predicted"/>
<name>A0A899FVL1_9ASCO</name>
<evidence type="ECO:0000313" key="1">
    <source>
        <dbReference type="EMBL" id="QSL64335.1"/>
    </source>
</evidence>
<keyword evidence="2" id="KW-1185">Reference proteome</keyword>
<dbReference type="InterPro" id="IPR035186">
    <property type="entry name" value="DUF5308"/>
</dbReference>